<reference evidence="1" key="1">
    <citation type="submission" date="2023-06" db="EMBL/GenBank/DDBJ databases">
        <title>Genomic Diversity of Vibrio spp. and Metagenomic Analysis of Pathogens in Florida Gulf Coastal Waters Following Hurricane Ian.</title>
        <authorList>
            <person name="Brumfield K.D."/>
        </authorList>
    </citation>
    <scope>NUCLEOTIDE SEQUENCE</scope>
    <source>
        <strain evidence="1">WBS2B-138</strain>
    </source>
</reference>
<proteinExistence type="predicted"/>
<comment type="caution">
    <text evidence="1">The sequence shown here is derived from an EMBL/GenBank/DDBJ whole genome shotgun (WGS) entry which is preliminary data.</text>
</comment>
<organism evidence="1 2">
    <name type="scientific">Vibrio parahaemolyticus</name>
    <dbReference type="NCBI Taxonomy" id="670"/>
    <lineage>
        <taxon>Bacteria</taxon>
        <taxon>Pseudomonadati</taxon>
        <taxon>Pseudomonadota</taxon>
        <taxon>Gammaproteobacteria</taxon>
        <taxon>Vibrionales</taxon>
        <taxon>Vibrionaceae</taxon>
        <taxon>Vibrio</taxon>
    </lineage>
</organism>
<protein>
    <submittedName>
        <fullName evidence="1">Uncharacterized protein</fullName>
    </submittedName>
</protein>
<evidence type="ECO:0000313" key="1">
    <source>
        <dbReference type="EMBL" id="MDS1821242.1"/>
    </source>
</evidence>
<sequence>MLDINREIVDQVIASADFGDERFECNDGAIHESDTEAYVTIYFSRDHYEEEENSDSRAETMTIKIVDGKYSIDCESMKNCEEVEAELNKREIATTLLDKQDKEEYPRYFNCPELNTTFKANDSVEAEKALGFGAEEVNEFVYTKLRSAYDAGHKLRKPVRKNFVVASLCDSDFSKQLSHSLSYAMNSYKSHVFSEAEIKRIIVQSVVGLVIAEDSNRYQDEGINWDRYQTIQQFLERRLTVSFSQDKPSIDHEGGSAYYDLNTQQAYSF</sequence>
<accession>A0AAW8PZ58</accession>
<name>A0AAW8PZ58_VIBPH</name>
<dbReference type="EMBL" id="JAUHGG010000003">
    <property type="protein sequence ID" value="MDS1821242.1"/>
    <property type="molecule type" value="Genomic_DNA"/>
</dbReference>
<evidence type="ECO:0000313" key="2">
    <source>
        <dbReference type="Proteomes" id="UP001253193"/>
    </source>
</evidence>
<dbReference type="RefSeq" id="WP_311020113.1">
    <property type="nucleotide sequence ID" value="NZ_JAUHGG010000003.1"/>
</dbReference>
<dbReference type="AlphaFoldDB" id="A0AAW8PZ58"/>
<dbReference type="Proteomes" id="UP001253193">
    <property type="component" value="Unassembled WGS sequence"/>
</dbReference>
<gene>
    <name evidence="1" type="ORF">QX249_11260</name>
</gene>